<organism evidence="1 2">
    <name type="scientific">Olpidium bornovanus</name>
    <dbReference type="NCBI Taxonomy" id="278681"/>
    <lineage>
        <taxon>Eukaryota</taxon>
        <taxon>Fungi</taxon>
        <taxon>Fungi incertae sedis</taxon>
        <taxon>Olpidiomycota</taxon>
        <taxon>Olpidiomycotina</taxon>
        <taxon>Olpidiomycetes</taxon>
        <taxon>Olpidiales</taxon>
        <taxon>Olpidiaceae</taxon>
        <taxon>Olpidium</taxon>
    </lineage>
</organism>
<dbReference type="CDD" id="cd09272">
    <property type="entry name" value="RNase_HI_RT_Ty1"/>
    <property type="match status" value="1"/>
</dbReference>
<dbReference type="EMBL" id="JAEFCI010005311">
    <property type="protein sequence ID" value="KAG5460377.1"/>
    <property type="molecule type" value="Genomic_DNA"/>
</dbReference>
<gene>
    <name evidence="1" type="ORF">BJ554DRAFT_7583</name>
</gene>
<evidence type="ECO:0000313" key="1">
    <source>
        <dbReference type="EMBL" id="KAG5460377.1"/>
    </source>
</evidence>
<dbReference type="OrthoDB" id="3344688at2759"/>
<reference evidence="1 2" key="1">
    <citation type="journal article" name="Sci. Rep.">
        <title>Genome-scale phylogenetic analyses confirm Olpidium as the closest living zoosporic fungus to the non-flagellated, terrestrial fungi.</title>
        <authorList>
            <person name="Chang Y."/>
            <person name="Rochon D."/>
            <person name="Sekimoto S."/>
            <person name="Wang Y."/>
            <person name="Chovatia M."/>
            <person name="Sandor L."/>
            <person name="Salamov A."/>
            <person name="Grigoriev I.V."/>
            <person name="Stajich J.E."/>
            <person name="Spatafora J.W."/>
        </authorList>
    </citation>
    <scope>NUCLEOTIDE SEQUENCE [LARGE SCALE GENOMIC DNA]</scope>
    <source>
        <strain evidence="1">S191</strain>
    </source>
</reference>
<evidence type="ECO:0008006" key="3">
    <source>
        <dbReference type="Google" id="ProtNLM"/>
    </source>
</evidence>
<proteinExistence type="predicted"/>
<comment type="caution">
    <text evidence="1">The sequence shown here is derived from an EMBL/GenBank/DDBJ whole genome shotgun (WGS) entry which is preliminary data.</text>
</comment>
<accession>A0A8H7ZW71</accession>
<sequence length="347" mass="38606">MGVADVEAAYLNSDLEEEVYIGIPEGQAGLAWTTKLPGTLDSLGFQQMAADQGAYIRQSSTGLAWVLTWVDGLVIFAKDKGRVDQILGDIGKSFTLTSLNLLAKKGRDDATRYKEMVGGLLFVAMGTRPDIAYALGYLGRHQTAPTEKDWEAGLRVITYLKYTAGWALCYRQHGGHEQEGWSEGFCDVDEWIDLHDCWGGCELTESMAGHCRHVEHRAEYITLAKAVKETLWLQELLTALKGTESRPIKITCDSQGPQAVAKRPVSHQRMKHIAMRWYFIGDVINQRPIEMVDGRSPNMVDDGLTKAFPQTAHEKHIKSMGLLADRQNGCQTPLLWVVCLAKVSCVY</sequence>
<name>A0A8H7ZW71_9FUNG</name>
<dbReference type="Proteomes" id="UP000673691">
    <property type="component" value="Unassembled WGS sequence"/>
</dbReference>
<dbReference type="PANTHER" id="PTHR11439:SF483">
    <property type="entry name" value="PEPTIDE SYNTHASE GLIP-LIKE, PUTATIVE (AFU_ORTHOLOGUE AFUA_3G12920)-RELATED"/>
    <property type="match status" value="1"/>
</dbReference>
<evidence type="ECO:0000313" key="2">
    <source>
        <dbReference type="Proteomes" id="UP000673691"/>
    </source>
</evidence>
<dbReference type="PANTHER" id="PTHR11439">
    <property type="entry name" value="GAG-POL-RELATED RETROTRANSPOSON"/>
    <property type="match status" value="1"/>
</dbReference>
<keyword evidence="2" id="KW-1185">Reference proteome</keyword>
<dbReference type="AlphaFoldDB" id="A0A8H7ZW71"/>
<protein>
    <recommendedName>
        <fullName evidence="3">Reverse transcriptase Ty1/copia-type domain-containing protein</fullName>
    </recommendedName>
</protein>